<evidence type="ECO:0000259" key="1">
    <source>
        <dbReference type="PROSITE" id="PS50113"/>
    </source>
</evidence>
<dbReference type="Pfam" id="PF00990">
    <property type="entry name" value="GGDEF"/>
    <property type="match status" value="1"/>
</dbReference>
<evidence type="ECO:0000259" key="3">
    <source>
        <dbReference type="PROSITE" id="PS50887"/>
    </source>
</evidence>
<protein>
    <submittedName>
        <fullName evidence="4">Bifunctional diguanylate cyclase/phosphodiesterase</fullName>
    </submittedName>
</protein>
<dbReference type="InterPro" id="IPR043128">
    <property type="entry name" value="Rev_trsase/Diguanyl_cyclase"/>
</dbReference>
<dbReference type="CDD" id="cd01948">
    <property type="entry name" value="EAL"/>
    <property type="match status" value="1"/>
</dbReference>
<dbReference type="PROSITE" id="PS50887">
    <property type="entry name" value="GGDEF"/>
    <property type="match status" value="1"/>
</dbReference>
<dbReference type="InterPro" id="IPR035965">
    <property type="entry name" value="PAS-like_dom_sf"/>
</dbReference>
<dbReference type="Pfam" id="PF00989">
    <property type="entry name" value="PAS"/>
    <property type="match status" value="1"/>
</dbReference>
<feature type="domain" description="GGDEF" evidence="3">
    <location>
        <begin position="166"/>
        <end position="299"/>
    </location>
</feature>
<dbReference type="SMART" id="SM00052">
    <property type="entry name" value="EAL"/>
    <property type="match status" value="1"/>
</dbReference>
<comment type="caution">
    <text evidence="4">The sequence shown here is derived from an EMBL/GenBank/DDBJ whole genome shotgun (WGS) entry which is preliminary data.</text>
</comment>
<dbReference type="SMART" id="SM00091">
    <property type="entry name" value="PAS"/>
    <property type="match status" value="1"/>
</dbReference>
<keyword evidence="5" id="KW-1185">Reference proteome</keyword>
<dbReference type="InterPro" id="IPR000014">
    <property type="entry name" value="PAS"/>
</dbReference>
<dbReference type="InterPro" id="IPR035919">
    <property type="entry name" value="EAL_sf"/>
</dbReference>
<dbReference type="InterPro" id="IPR000160">
    <property type="entry name" value="GGDEF_dom"/>
</dbReference>
<dbReference type="RefSeq" id="WP_386752894.1">
    <property type="nucleotide sequence ID" value="NZ_JBHSNM010000001.1"/>
</dbReference>
<gene>
    <name evidence="4" type="ORF">ACFPN1_03105</name>
</gene>
<dbReference type="SUPFAM" id="SSF55785">
    <property type="entry name" value="PYP-like sensor domain (PAS domain)"/>
    <property type="match status" value="1"/>
</dbReference>
<name>A0ABW0SJG6_9GAMM</name>
<dbReference type="Gene3D" id="3.20.20.450">
    <property type="entry name" value="EAL domain"/>
    <property type="match status" value="1"/>
</dbReference>
<evidence type="ECO:0000313" key="4">
    <source>
        <dbReference type="EMBL" id="MFC5569054.1"/>
    </source>
</evidence>
<dbReference type="InterPro" id="IPR000700">
    <property type="entry name" value="PAS-assoc_C"/>
</dbReference>
<dbReference type="PANTHER" id="PTHR44757">
    <property type="entry name" value="DIGUANYLATE CYCLASE DGCP"/>
    <property type="match status" value="1"/>
</dbReference>
<dbReference type="EMBL" id="JBHSNM010000001">
    <property type="protein sequence ID" value="MFC5569054.1"/>
    <property type="molecule type" value="Genomic_DNA"/>
</dbReference>
<accession>A0ABW0SJG6</accession>
<dbReference type="PROSITE" id="PS50113">
    <property type="entry name" value="PAC"/>
    <property type="match status" value="1"/>
</dbReference>
<sequence>MELTRGAPGLLDAILDSLSDYAVIVLDHLGVICIWNVGAQRMFQFTEAEMVGKSIDALYTSQDLIVAAPQQERDGAGKAGRILDLQCLRRKDSSTLWTEGTLTPIHGPGGDLLGYLKIIRDATNRKRDRDEMQQLARVDPLTGLSNRIALSERLHQMTEMAARQGKSVVVQMLDLDHYKSINDQLGHAAGDELLQQVARRITAAVREVDLIARVGGDEFVIVLPDVRDPAVGGRVAEQIVASLSEPFLIAGSEVQIGASIGISVYPRDARGPAELLRMADVALYKVKAESRGGYHYFAKQLDDRAHQHGREQRLLRRAVDERAFLLYYQPQVDSTSEQVVAMEALLRCNAPGLAHLSIEEVLSLAVSSGLMREIGAWTVGEACAQTRRWRDMDIHPLRICINMCAAELSDPRIIRHVADALSAARLAPSDFEIEVTERQLLEDSRETGSILDAFRSLGTSIAIDDFGTGYSSLSYLTTLPVDRIKLDRSFVQHIPAVSRGCAIARAIVALAHTLDLEVVAEGVESAEQARFLEESGCEMLQGYHYCRPLSAGAMTQWLERRRSLAPH</sequence>
<feature type="domain" description="EAL" evidence="2">
    <location>
        <begin position="308"/>
        <end position="562"/>
    </location>
</feature>
<dbReference type="SUPFAM" id="SSF55073">
    <property type="entry name" value="Nucleotide cyclase"/>
    <property type="match status" value="1"/>
</dbReference>
<dbReference type="InterPro" id="IPR029787">
    <property type="entry name" value="Nucleotide_cyclase"/>
</dbReference>
<dbReference type="InterPro" id="IPR001633">
    <property type="entry name" value="EAL_dom"/>
</dbReference>
<dbReference type="CDD" id="cd01949">
    <property type="entry name" value="GGDEF"/>
    <property type="match status" value="1"/>
</dbReference>
<dbReference type="Gene3D" id="3.30.450.20">
    <property type="entry name" value="PAS domain"/>
    <property type="match status" value="1"/>
</dbReference>
<dbReference type="PANTHER" id="PTHR44757:SF2">
    <property type="entry name" value="BIOFILM ARCHITECTURE MAINTENANCE PROTEIN MBAA"/>
    <property type="match status" value="1"/>
</dbReference>
<organism evidence="4 5">
    <name type="scientific">Lysobacter yangpyeongensis</name>
    <dbReference type="NCBI Taxonomy" id="346182"/>
    <lineage>
        <taxon>Bacteria</taxon>
        <taxon>Pseudomonadati</taxon>
        <taxon>Pseudomonadota</taxon>
        <taxon>Gammaproteobacteria</taxon>
        <taxon>Lysobacterales</taxon>
        <taxon>Lysobacteraceae</taxon>
        <taxon>Lysobacter</taxon>
    </lineage>
</organism>
<evidence type="ECO:0000313" key="5">
    <source>
        <dbReference type="Proteomes" id="UP001596036"/>
    </source>
</evidence>
<dbReference type="SUPFAM" id="SSF141868">
    <property type="entry name" value="EAL domain-like"/>
    <property type="match status" value="1"/>
</dbReference>
<dbReference type="InterPro" id="IPR052155">
    <property type="entry name" value="Biofilm_reg_signaling"/>
</dbReference>
<dbReference type="NCBIfam" id="TIGR00229">
    <property type="entry name" value="sensory_box"/>
    <property type="match status" value="1"/>
</dbReference>
<dbReference type="NCBIfam" id="TIGR00254">
    <property type="entry name" value="GGDEF"/>
    <property type="match status" value="1"/>
</dbReference>
<dbReference type="SMART" id="SM00267">
    <property type="entry name" value="GGDEF"/>
    <property type="match status" value="1"/>
</dbReference>
<dbReference type="Pfam" id="PF00563">
    <property type="entry name" value="EAL"/>
    <property type="match status" value="1"/>
</dbReference>
<evidence type="ECO:0000259" key="2">
    <source>
        <dbReference type="PROSITE" id="PS50883"/>
    </source>
</evidence>
<dbReference type="CDD" id="cd00130">
    <property type="entry name" value="PAS"/>
    <property type="match status" value="1"/>
</dbReference>
<dbReference type="InterPro" id="IPR013767">
    <property type="entry name" value="PAS_fold"/>
</dbReference>
<dbReference type="PROSITE" id="PS50883">
    <property type="entry name" value="EAL"/>
    <property type="match status" value="1"/>
</dbReference>
<dbReference type="Gene3D" id="3.30.70.270">
    <property type="match status" value="1"/>
</dbReference>
<dbReference type="Proteomes" id="UP001596036">
    <property type="component" value="Unassembled WGS sequence"/>
</dbReference>
<reference evidence="5" key="1">
    <citation type="journal article" date="2019" name="Int. J. Syst. Evol. Microbiol.">
        <title>The Global Catalogue of Microorganisms (GCM) 10K type strain sequencing project: providing services to taxonomists for standard genome sequencing and annotation.</title>
        <authorList>
            <consortium name="The Broad Institute Genomics Platform"/>
            <consortium name="The Broad Institute Genome Sequencing Center for Infectious Disease"/>
            <person name="Wu L."/>
            <person name="Ma J."/>
        </authorList>
    </citation>
    <scope>NUCLEOTIDE SEQUENCE [LARGE SCALE GENOMIC DNA]</scope>
    <source>
        <strain evidence="5">KACC 11407</strain>
    </source>
</reference>
<proteinExistence type="predicted"/>
<feature type="domain" description="PAC" evidence="1">
    <location>
        <begin position="81"/>
        <end position="134"/>
    </location>
</feature>